<protein>
    <submittedName>
        <fullName evidence="1">Periplasmic heavy metal sensor</fullName>
    </submittedName>
</protein>
<gene>
    <name evidence="1" type="ORF">ENW73_05090</name>
</gene>
<dbReference type="Pfam" id="PF13801">
    <property type="entry name" value="Metal_resist"/>
    <property type="match status" value="1"/>
</dbReference>
<evidence type="ECO:0000313" key="1">
    <source>
        <dbReference type="EMBL" id="HHS52225.1"/>
    </source>
</evidence>
<name>A0A7C6A950_UNCW3</name>
<accession>A0A7C6A950</accession>
<dbReference type="EMBL" id="DTLI01000133">
    <property type="protein sequence ID" value="HHS52225.1"/>
    <property type="molecule type" value="Genomic_DNA"/>
</dbReference>
<sequence length="179" mass="20928">MRTTITALSLMTILSLGLFGLNKVYSQPVSEPVPCPHHQKMEAKKEIETMQSVHQVRGDEFEISPEQERSMHQLKIKLHKEIAPLRTELEIKEMELEGLWLEDKPDVEKIVKKVQEIHKIRGLIQEKEIRHRFEIYKTLKPEQQKIFRTHRGIGFGLIERCLPPPSKKCMGCDKCETIH</sequence>
<proteinExistence type="predicted"/>
<comment type="caution">
    <text evidence="1">The sequence shown here is derived from an EMBL/GenBank/DDBJ whole genome shotgun (WGS) entry which is preliminary data.</text>
</comment>
<reference evidence="1" key="1">
    <citation type="journal article" date="2020" name="mSystems">
        <title>Genome- and Community-Level Interaction Insights into Carbon Utilization and Element Cycling Functions of Hydrothermarchaeota in Hydrothermal Sediment.</title>
        <authorList>
            <person name="Zhou Z."/>
            <person name="Liu Y."/>
            <person name="Xu W."/>
            <person name="Pan J."/>
            <person name="Luo Z.H."/>
            <person name="Li M."/>
        </authorList>
    </citation>
    <scope>NUCLEOTIDE SEQUENCE [LARGE SCALE GENOMIC DNA]</scope>
    <source>
        <strain evidence="1">SpSt-876</strain>
    </source>
</reference>
<dbReference type="InterPro" id="IPR025961">
    <property type="entry name" value="Metal_resist"/>
</dbReference>
<dbReference type="AlphaFoldDB" id="A0A7C6A950"/>
<organism evidence="1">
    <name type="scientific">candidate division WOR-3 bacterium</name>
    <dbReference type="NCBI Taxonomy" id="2052148"/>
    <lineage>
        <taxon>Bacteria</taxon>
        <taxon>Bacteria division WOR-3</taxon>
    </lineage>
</organism>
<dbReference type="Gene3D" id="1.20.120.1490">
    <property type="match status" value="1"/>
</dbReference>